<keyword evidence="2" id="KW-0808">Transferase</keyword>
<protein>
    <submittedName>
        <fullName evidence="2">Polysaccharide pyruvyl transferase</fullName>
    </submittedName>
</protein>
<dbReference type="Pfam" id="PF04230">
    <property type="entry name" value="PS_pyruv_trans"/>
    <property type="match status" value="1"/>
</dbReference>
<dbReference type="GO" id="GO:0016740">
    <property type="term" value="F:transferase activity"/>
    <property type="evidence" value="ECO:0007669"/>
    <property type="project" value="UniProtKB-KW"/>
</dbReference>
<organism evidence="2 3">
    <name type="scientific">Bifidobacterium cebidarum</name>
    <dbReference type="NCBI Taxonomy" id="2650773"/>
    <lineage>
        <taxon>Bacteria</taxon>
        <taxon>Bacillati</taxon>
        <taxon>Actinomycetota</taxon>
        <taxon>Actinomycetes</taxon>
        <taxon>Bifidobacteriales</taxon>
        <taxon>Bifidobacteriaceae</taxon>
        <taxon>Bifidobacterium</taxon>
    </lineage>
</organism>
<dbReference type="EMBL" id="WBVS01000005">
    <property type="protein sequence ID" value="KAB7788122.1"/>
    <property type="molecule type" value="Genomic_DNA"/>
</dbReference>
<accession>A0A6I1GBR4</accession>
<dbReference type="Proteomes" id="UP000468413">
    <property type="component" value="Unassembled WGS sequence"/>
</dbReference>
<evidence type="ECO:0000259" key="1">
    <source>
        <dbReference type="Pfam" id="PF04230"/>
    </source>
</evidence>
<gene>
    <name evidence="2" type="ORF">F7D08_1159</name>
</gene>
<feature type="domain" description="Polysaccharide pyruvyl transferase" evidence="1">
    <location>
        <begin position="13"/>
        <end position="283"/>
    </location>
</feature>
<evidence type="ECO:0000313" key="3">
    <source>
        <dbReference type="Proteomes" id="UP000468413"/>
    </source>
</evidence>
<name>A0A6I1GBR4_9BIFI</name>
<dbReference type="RefSeq" id="WP_152209764.1">
    <property type="nucleotide sequence ID" value="NZ_WBVS01000005.1"/>
</dbReference>
<reference evidence="2 3" key="1">
    <citation type="submission" date="2019-09" db="EMBL/GenBank/DDBJ databases">
        <title>Characterization of the phylogenetic diversity of two novel species belonging to the genus Bifidobacterium: Bifidobacterium cebidarum sp. nov. and Bifidobacterium leontopitheci sp. nov.</title>
        <authorList>
            <person name="Lugli G.A."/>
            <person name="Duranti S."/>
            <person name="Milani C."/>
            <person name="Turroni F."/>
            <person name="Ventura M."/>
        </authorList>
    </citation>
    <scope>NUCLEOTIDE SEQUENCE [LARGE SCALE GENOMIC DNA]</scope>
    <source>
        <strain evidence="2 3">LMG 31469</strain>
    </source>
</reference>
<comment type="caution">
    <text evidence="2">The sequence shown here is derived from an EMBL/GenBank/DDBJ whole genome shotgun (WGS) entry which is preliminary data.</text>
</comment>
<dbReference type="AlphaFoldDB" id="A0A6I1GBR4"/>
<keyword evidence="3" id="KW-1185">Reference proteome</keyword>
<proteinExistence type="predicted"/>
<sequence length="356" mass="41206">MKIGILTFTDGTNLGQRLQNYALQTLLEECGCHAYTIRQSHPSPLIKRFLKSSRDCALHHSRFIVERKREINFEAFNNGFIKFYGKKLNFKKPNLSICNDFDAFIVGSDQIWNPMSPFVGDNFFLRFAPYEKRLTYAPSFSVDNIPEKFIHQYQKRLEGFRYLSVREHRGAQIIQTITGRNAAVVLDPTLMIGRRHWEAISAPYEQIPDKPFILSMFLGGKPDISVHEISEYLHLPVLSIDSLTDINPSQFLGALKQASLVLTDSYHVTIFSILFNVPFVNFNRTGSLNMNSRFETLYQSLGIDHRFWGTFEFGDIMSVDFDTIRDHLECKRKESSLFLETELKWAIQTMESKTKD</sequence>
<evidence type="ECO:0000313" key="2">
    <source>
        <dbReference type="EMBL" id="KAB7788122.1"/>
    </source>
</evidence>
<dbReference type="InterPro" id="IPR007345">
    <property type="entry name" value="Polysacch_pyruvyl_Trfase"/>
</dbReference>